<reference evidence="14 15" key="1">
    <citation type="journal article" date="2015" name="Genome Announc.">
        <title>Genome sequencing of 18 francisella strains to aid in assay development and testing.</title>
        <authorList>
            <person name="Johnson S.L."/>
            <person name="Daligault H.E."/>
            <person name="Davenport K.W."/>
            <person name="Coyne S.R."/>
            <person name="Frey K.G."/>
            <person name="Koroleva G.I."/>
            <person name="Broomall S.M."/>
            <person name="Bishop-Lilly K.A."/>
            <person name="Bruce D.C."/>
            <person name="Chertkov O."/>
            <person name="Freitas T."/>
            <person name="Jaissle J."/>
            <person name="Ladner J.T."/>
            <person name="Rosenzweig C.N."/>
            <person name="Gibbons H.S."/>
            <person name="Palacios G.F."/>
            <person name="Redden C.L."/>
            <person name="Xu Y."/>
            <person name="Minogue T.D."/>
            <person name="Chain P.S."/>
        </authorList>
    </citation>
    <scope>NUCLEOTIDE SEQUENCE [LARGE SCALE GENOMIC DNA]</scope>
    <source>
        <strain evidence="14 15">GA01-2794</strain>
    </source>
</reference>
<dbReference type="KEGG" id="fpz:LA55_87"/>
<feature type="transmembrane region" description="Helical" evidence="12">
    <location>
        <begin position="6"/>
        <end position="24"/>
    </location>
</feature>
<dbReference type="GO" id="GO:0005886">
    <property type="term" value="C:plasma membrane"/>
    <property type="evidence" value="ECO:0007669"/>
    <property type="project" value="UniProtKB-SubCell"/>
</dbReference>
<dbReference type="Gene3D" id="1.20.1530.20">
    <property type="match status" value="1"/>
</dbReference>
<evidence type="ECO:0000256" key="5">
    <source>
        <dbReference type="ARBA" id="ARBA00022475"/>
    </source>
</evidence>
<evidence type="ECO:0000256" key="8">
    <source>
        <dbReference type="ARBA" id="ARBA00023053"/>
    </source>
</evidence>
<feature type="transmembrane region" description="Helical" evidence="12">
    <location>
        <begin position="31"/>
        <end position="50"/>
    </location>
</feature>
<dbReference type="Pfam" id="PF00999">
    <property type="entry name" value="Na_H_Exchanger"/>
    <property type="match status" value="1"/>
</dbReference>
<feature type="transmembrane region" description="Helical" evidence="12">
    <location>
        <begin position="172"/>
        <end position="191"/>
    </location>
</feature>
<keyword evidence="3" id="KW-0813">Transport</keyword>
<dbReference type="AlphaFoldDB" id="A0A0B6D4I3"/>
<feature type="transmembrane region" description="Helical" evidence="12">
    <location>
        <begin position="203"/>
        <end position="223"/>
    </location>
</feature>
<evidence type="ECO:0000256" key="4">
    <source>
        <dbReference type="ARBA" id="ARBA00022449"/>
    </source>
</evidence>
<dbReference type="RefSeq" id="WP_044525403.1">
    <property type="nucleotide sequence ID" value="NZ_CP009440.1"/>
</dbReference>
<dbReference type="GO" id="GO:0015385">
    <property type="term" value="F:sodium:proton antiporter activity"/>
    <property type="evidence" value="ECO:0007669"/>
    <property type="project" value="InterPro"/>
</dbReference>
<evidence type="ECO:0000256" key="3">
    <source>
        <dbReference type="ARBA" id="ARBA00022448"/>
    </source>
</evidence>
<keyword evidence="5" id="KW-1003">Cell membrane</keyword>
<evidence type="ECO:0000256" key="10">
    <source>
        <dbReference type="ARBA" id="ARBA00023136"/>
    </source>
</evidence>
<gene>
    <name evidence="14" type="ORF">LA55_87</name>
</gene>
<name>A0A0B6D4I3_9GAMM</name>
<protein>
    <submittedName>
        <fullName evidence="14">Sodium/hydrogen exchanger family protein</fullName>
    </submittedName>
</protein>
<feature type="transmembrane region" description="Helical" evidence="12">
    <location>
        <begin position="235"/>
        <end position="253"/>
    </location>
</feature>
<evidence type="ECO:0000256" key="2">
    <source>
        <dbReference type="ARBA" id="ARBA00007367"/>
    </source>
</evidence>
<keyword evidence="6 12" id="KW-0812">Transmembrane</keyword>
<dbReference type="InterPro" id="IPR018422">
    <property type="entry name" value="Cation/H_exchanger_CPA1"/>
</dbReference>
<accession>A0A0B6D4I3</accession>
<evidence type="ECO:0000256" key="9">
    <source>
        <dbReference type="ARBA" id="ARBA00023065"/>
    </source>
</evidence>
<evidence type="ECO:0000256" key="6">
    <source>
        <dbReference type="ARBA" id="ARBA00022692"/>
    </source>
</evidence>
<dbReference type="GO" id="GO:0051453">
    <property type="term" value="P:regulation of intracellular pH"/>
    <property type="evidence" value="ECO:0007669"/>
    <property type="project" value="TreeGrafter"/>
</dbReference>
<keyword evidence="7 12" id="KW-1133">Transmembrane helix</keyword>
<evidence type="ECO:0000256" key="1">
    <source>
        <dbReference type="ARBA" id="ARBA00004651"/>
    </source>
</evidence>
<feature type="transmembrane region" description="Helical" evidence="12">
    <location>
        <begin position="70"/>
        <end position="90"/>
    </location>
</feature>
<dbReference type="OrthoDB" id="9774146at2"/>
<dbReference type="InterPro" id="IPR006153">
    <property type="entry name" value="Cation/H_exchanger_TM"/>
</dbReference>
<dbReference type="EMBL" id="CP009440">
    <property type="protein sequence ID" value="AJI53786.1"/>
    <property type="molecule type" value="Genomic_DNA"/>
</dbReference>
<feature type="transmembrane region" description="Helical" evidence="12">
    <location>
        <begin position="317"/>
        <end position="345"/>
    </location>
</feature>
<feature type="transmembrane region" description="Helical" evidence="12">
    <location>
        <begin position="290"/>
        <end position="311"/>
    </location>
</feature>
<comment type="similarity">
    <text evidence="2">Belongs to the monovalent cation:proton antiporter 1 (CPA1) transporter (TC 2.A.36) family.</text>
</comment>
<evidence type="ECO:0000259" key="13">
    <source>
        <dbReference type="Pfam" id="PF00999"/>
    </source>
</evidence>
<dbReference type="InterPro" id="IPR038770">
    <property type="entry name" value="Na+/solute_symporter_sf"/>
</dbReference>
<evidence type="ECO:0000256" key="12">
    <source>
        <dbReference type="SAM" id="Phobius"/>
    </source>
</evidence>
<dbReference type="PANTHER" id="PTHR10110">
    <property type="entry name" value="SODIUM/HYDROGEN EXCHANGER"/>
    <property type="match status" value="1"/>
</dbReference>
<evidence type="ECO:0000256" key="11">
    <source>
        <dbReference type="ARBA" id="ARBA00023201"/>
    </source>
</evidence>
<dbReference type="PANTHER" id="PTHR10110:SF195">
    <property type="entry name" value="NA(+)_H(+) ANTIPORTER NHAS2"/>
    <property type="match status" value="1"/>
</dbReference>
<keyword evidence="8" id="KW-0915">Sodium</keyword>
<sequence length="422" mass="46876">MNQYYIFVILCVIAGFSSYINYRYLRLPKAIGLTVLSALIALLIALLLKIDHKSLFPIYSLLYNVNFKEVVLEVLLGYLVFASAMHLNFIEIKRNSYGIFVLSSLGVVISTFTIGTLCWVAAPYILGIHVDYVRCLMIGAIFSPTDPVTVFDVFKKNTNVPKKVKTILSGEALFNDVFSIVLFLFFLSIVIDGKQDTSSIKLVLLFIQDGVGGALLGIILGYLGKSLMSKLDDGYTLIIISLALVSFGSWFATHLHVSEAITMAITGIVIGNSRPQGKISVESKTILTNFWMVIDELLNAFLFVLVGIEILEMNPSWYYIAAGVVVFIISVLARYSSVVISLFFTERNIRGDFWKNNLIITWAGLRGGVSIALALSIPLAHRQTNSFSIVYIAVFLSIFIQGITFKRLLDRVYSNKVISSKS</sequence>
<keyword evidence="4" id="KW-0050">Antiport</keyword>
<dbReference type="Proteomes" id="UP000031830">
    <property type="component" value="Chromosome"/>
</dbReference>
<comment type="subcellular location">
    <subcellularLocation>
        <location evidence="1">Cell membrane</location>
        <topology evidence="1">Multi-pass membrane protein</topology>
    </subcellularLocation>
</comment>
<organism evidence="14 15">
    <name type="scientific">Francisella philomiragia</name>
    <dbReference type="NCBI Taxonomy" id="28110"/>
    <lineage>
        <taxon>Bacteria</taxon>
        <taxon>Pseudomonadati</taxon>
        <taxon>Pseudomonadota</taxon>
        <taxon>Gammaproteobacteria</taxon>
        <taxon>Thiotrichales</taxon>
        <taxon>Francisellaceae</taxon>
        <taxon>Francisella</taxon>
    </lineage>
</organism>
<keyword evidence="10 12" id="KW-0472">Membrane</keyword>
<keyword evidence="11" id="KW-0739">Sodium transport</keyword>
<evidence type="ECO:0000313" key="15">
    <source>
        <dbReference type="Proteomes" id="UP000031830"/>
    </source>
</evidence>
<feature type="transmembrane region" description="Helical" evidence="12">
    <location>
        <begin position="357"/>
        <end position="377"/>
    </location>
</feature>
<evidence type="ECO:0000256" key="7">
    <source>
        <dbReference type="ARBA" id="ARBA00022989"/>
    </source>
</evidence>
<feature type="domain" description="Cation/H+ exchanger transmembrane" evidence="13">
    <location>
        <begin position="16"/>
        <end position="409"/>
    </location>
</feature>
<feature type="transmembrane region" description="Helical" evidence="12">
    <location>
        <begin position="97"/>
        <end position="122"/>
    </location>
</feature>
<keyword evidence="9" id="KW-0406">Ion transport</keyword>
<dbReference type="GO" id="GO:0098719">
    <property type="term" value="P:sodium ion import across plasma membrane"/>
    <property type="evidence" value="ECO:0007669"/>
    <property type="project" value="TreeGrafter"/>
</dbReference>
<feature type="transmembrane region" description="Helical" evidence="12">
    <location>
        <begin position="389"/>
        <end position="409"/>
    </location>
</feature>
<dbReference type="GO" id="GO:0015386">
    <property type="term" value="F:potassium:proton antiporter activity"/>
    <property type="evidence" value="ECO:0007669"/>
    <property type="project" value="TreeGrafter"/>
</dbReference>
<evidence type="ECO:0000313" key="14">
    <source>
        <dbReference type="EMBL" id="AJI53786.1"/>
    </source>
</evidence>
<proteinExistence type="inferred from homology"/>